<feature type="transmembrane region" description="Helical" evidence="1">
    <location>
        <begin position="82"/>
        <end position="101"/>
    </location>
</feature>
<reference evidence="2 3" key="1">
    <citation type="submission" date="2020-11" db="EMBL/GenBank/DDBJ databases">
        <title>Fusibacter basophilias sp. nov.</title>
        <authorList>
            <person name="Qiu D."/>
        </authorList>
    </citation>
    <scope>NUCLEOTIDE SEQUENCE [LARGE SCALE GENOMIC DNA]</scope>
    <source>
        <strain evidence="2 3">Q10-2</strain>
    </source>
</reference>
<keyword evidence="1" id="KW-0812">Transmembrane</keyword>
<keyword evidence="3" id="KW-1185">Reference proteome</keyword>
<keyword evidence="1" id="KW-0472">Membrane</keyword>
<dbReference type="EMBL" id="JADKNH010000001">
    <property type="protein sequence ID" value="MBF4691630.1"/>
    <property type="molecule type" value="Genomic_DNA"/>
</dbReference>
<organism evidence="2 3">
    <name type="scientific">Fusibacter ferrireducens</name>
    <dbReference type="NCBI Taxonomy" id="2785058"/>
    <lineage>
        <taxon>Bacteria</taxon>
        <taxon>Bacillati</taxon>
        <taxon>Bacillota</taxon>
        <taxon>Clostridia</taxon>
        <taxon>Eubacteriales</taxon>
        <taxon>Eubacteriales Family XII. Incertae Sedis</taxon>
        <taxon>Fusibacter</taxon>
    </lineage>
</organism>
<protein>
    <recommendedName>
        <fullName evidence="4">DUF2628 domain-containing protein</fullName>
    </recommendedName>
</protein>
<dbReference type="Proteomes" id="UP000614200">
    <property type="component" value="Unassembled WGS sequence"/>
</dbReference>
<sequence>MNLSICETCGNPITNRSELTVSKEHFFSIPKAYHHECYIDQMEDIRSYYTQVEPINSVLYSLRIFMLTAVYFFLFSIRIRSVMYYLFLGISGSLLGIEWFSRIYSLVVYERQFLTKKHMRI</sequence>
<accession>A0ABR9ZME3</accession>
<name>A0ABR9ZME3_9FIRM</name>
<evidence type="ECO:0000313" key="2">
    <source>
        <dbReference type="EMBL" id="MBF4691630.1"/>
    </source>
</evidence>
<keyword evidence="1" id="KW-1133">Transmembrane helix</keyword>
<gene>
    <name evidence="2" type="ORF">ISU02_00795</name>
</gene>
<feature type="transmembrane region" description="Helical" evidence="1">
    <location>
        <begin position="57"/>
        <end position="75"/>
    </location>
</feature>
<evidence type="ECO:0000313" key="3">
    <source>
        <dbReference type="Proteomes" id="UP000614200"/>
    </source>
</evidence>
<comment type="caution">
    <text evidence="2">The sequence shown here is derived from an EMBL/GenBank/DDBJ whole genome shotgun (WGS) entry which is preliminary data.</text>
</comment>
<evidence type="ECO:0008006" key="4">
    <source>
        <dbReference type="Google" id="ProtNLM"/>
    </source>
</evidence>
<proteinExistence type="predicted"/>
<dbReference type="RefSeq" id="WP_194699876.1">
    <property type="nucleotide sequence ID" value="NZ_JADKNH010000001.1"/>
</dbReference>
<evidence type="ECO:0000256" key="1">
    <source>
        <dbReference type="SAM" id="Phobius"/>
    </source>
</evidence>